<dbReference type="AlphaFoldDB" id="A0A2H0VLE7"/>
<gene>
    <name evidence="1" type="ORF">COT87_00875</name>
</gene>
<accession>A0A2H0VLE7</accession>
<organism evidence="1 2">
    <name type="scientific">Candidatus Collierbacteria bacterium CG10_big_fil_rev_8_21_14_0_10_44_9</name>
    <dbReference type="NCBI Taxonomy" id="1974535"/>
    <lineage>
        <taxon>Bacteria</taxon>
        <taxon>Candidatus Collieribacteriota</taxon>
    </lineage>
</organism>
<proteinExistence type="predicted"/>
<dbReference type="EMBL" id="PFAF01000013">
    <property type="protein sequence ID" value="PIR99169.1"/>
    <property type="molecule type" value="Genomic_DNA"/>
</dbReference>
<evidence type="ECO:0000313" key="2">
    <source>
        <dbReference type="Proteomes" id="UP000230796"/>
    </source>
</evidence>
<evidence type="ECO:0000313" key="1">
    <source>
        <dbReference type="EMBL" id="PIR99169.1"/>
    </source>
</evidence>
<reference evidence="2" key="1">
    <citation type="submission" date="2017-09" db="EMBL/GenBank/DDBJ databases">
        <title>Depth-based differentiation of microbial function through sediment-hosted aquifers and enrichment of novel symbionts in the deep terrestrial subsurface.</title>
        <authorList>
            <person name="Probst A.J."/>
            <person name="Ladd B."/>
            <person name="Jarett J.K."/>
            <person name="Geller-Mcgrath D.E."/>
            <person name="Sieber C.M.K."/>
            <person name="Emerson J.B."/>
            <person name="Anantharaman K."/>
            <person name="Thomas B.C."/>
            <person name="Malmstrom R."/>
            <person name="Stieglmeier M."/>
            <person name="Klingl A."/>
            <person name="Woyke T."/>
            <person name="Ryan C.M."/>
            <person name="Banfield J.F."/>
        </authorList>
    </citation>
    <scope>NUCLEOTIDE SEQUENCE [LARGE SCALE GENOMIC DNA]</scope>
</reference>
<comment type="caution">
    <text evidence="1">The sequence shown here is derived from an EMBL/GenBank/DDBJ whole genome shotgun (WGS) entry which is preliminary data.</text>
</comment>
<name>A0A2H0VLE7_9BACT</name>
<dbReference type="Proteomes" id="UP000230796">
    <property type="component" value="Unassembled WGS sequence"/>
</dbReference>
<sequence>MIPFALLVSDEIIGAEEQNMLKSTLFAALAASFILAACGTPPTPTDTGWAVYSDVQCFTRDGVELARVTVPIQQGQSVVLIAGAYGRLAQIEVVRADGEVVRRYLPYVGLSVPVVEYTTDGVTYTPLGDGILPYSSH</sequence>
<protein>
    <submittedName>
        <fullName evidence="1">Uncharacterized protein</fullName>
    </submittedName>
</protein>